<name>A0A101XNR1_9BACL</name>
<dbReference type="RefSeq" id="WP_067719259.1">
    <property type="nucleotide sequence ID" value="NZ_LPVJ01000070.1"/>
</dbReference>
<dbReference type="InterPro" id="IPR016167">
    <property type="entry name" value="FAD-bd_PCMH_sub1"/>
</dbReference>
<dbReference type="Pfam" id="PF00941">
    <property type="entry name" value="FAD_binding_5"/>
    <property type="match status" value="1"/>
</dbReference>
<dbReference type="EMBL" id="LPVJ01000070">
    <property type="protein sequence ID" value="KUO94752.1"/>
    <property type="molecule type" value="Genomic_DNA"/>
</dbReference>
<dbReference type="OrthoDB" id="9774454at2"/>
<dbReference type="PROSITE" id="PS51387">
    <property type="entry name" value="FAD_PCMH"/>
    <property type="match status" value="1"/>
</dbReference>
<dbReference type="InterPro" id="IPR002346">
    <property type="entry name" value="Mopterin_DH_FAD-bd"/>
</dbReference>
<feature type="domain" description="FAD-binding PCMH-type" evidence="4">
    <location>
        <begin position="1"/>
        <end position="177"/>
    </location>
</feature>
<dbReference type="InterPro" id="IPR036683">
    <property type="entry name" value="CO_DH_flav_C_dom_sf"/>
</dbReference>
<dbReference type="PANTHER" id="PTHR42659">
    <property type="entry name" value="XANTHINE DEHYDROGENASE SUBUNIT C-RELATED"/>
    <property type="match status" value="1"/>
</dbReference>
<dbReference type="GO" id="GO:0071949">
    <property type="term" value="F:FAD binding"/>
    <property type="evidence" value="ECO:0007669"/>
    <property type="project" value="InterPro"/>
</dbReference>
<dbReference type="InterPro" id="IPR051312">
    <property type="entry name" value="Diverse_Substr_Oxidored"/>
</dbReference>
<evidence type="ECO:0000259" key="4">
    <source>
        <dbReference type="PROSITE" id="PS51387"/>
    </source>
</evidence>
<dbReference type="InterPro" id="IPR005107">
    <property type="entry name" value="CO_DH_flav_C"/>
</dbReference>
<dbReference type="Gene3D" id="3.30.465.10">
    <property type="match status" value="1"/>
</dbReference>
<evidence type="ECO:0000256" key="3">
    <source>
        <dbReference type="ARBA" id="ARBA00023002"/>
    </source>
</evidence>
<dbReference type="SUPFAM" id="SSF55447">
    <property type="entry name" value="CO dehydrogenase flavoprotein C-terminal domain-like"/>
    <property type="match status" value="1"/>
</dbReference>
<dbReference type="InterPro" id="IPR036318">
    <property type="entry name" value="FAD-bd_PCMH-like_sf"/>
</dbReference>
<dbReference type="Gene3D" id="3.30.43.10">
    <property type="entry name" value="Uridine Diphospho-n-acetylenolpyruvylglucosamine Reductase, domain 2"/>
    <property type="match status" value="1"/>
</dbReference>
<dbReference type="PANTHER" id="PTHR42659:SF2">
    <property type="entry name" value="XANTHINE DEHYDROGENASE SUBUNIT C-RELATED"/>
    <property type="match status" value="1"/>
</dbReference>
<proteinExistence type="predicted"/>
<dbReference type="GO" id="GO:0016491">
    <property type="term" value="F:oxidoreductase activity"/>
    <property type="evidence" value="ECO:0007669"/>
    <property type="project" value="UniProtKB-KW"/>
</dbReference>
<evidence type="ECO:0000313" key="6">
    <source>
        <dbReference type="Proteomes" id="UP000053557"/>
    </source>
</evidence>
<dbReference type="AlphaFoldDB" id="A0A101XNR1"/>
<reference evidence="5 6" key="1">
    <citation type="submission" date="2015-12" db="EMBL/GenBank/DDBJ databases">
        <title>Draft genome sequence of Acidibacillus ferrooxidans ITV001, isolated from a chalcopyrite acid mine drainage site in Brazil.</title>
        <authorList>
            <person name="Dall'Agnol H."/>
            <person name="Nancucheo I."/>
            <person name="Johnson B."/>
            <person name="Oliveira R."/>
            <person name="Leite L."/>
            <person name="Pylro V."/>
            <person name="Nunes G.L."/>
            <person name="Tzotzos G."/>
            <person name="Fernandes G.R."/>
            <person name="Dutra J."/>
            <person name="Orellana S.C."/>
            <person name="Oliveira G."/>
        </authorList>
    </citation>
    <scope>NUCLEOTIDE SEQUENCE [LARGE SCALE GENOMIC DNA]</scope>
    <source>
        <strain evidence="6">ITV01</strain>
    </source>
</reference>
<keyword evidence="2" id="KW-0274">FAD</keyword>
<keyword evidence="3" id="KW-0560">Oxidoreductase</keyword>
<keyword evidence="6" id="KW-1185">Reference proteome</keyword>
<dbReference type="SUPFAM" id="SSF56176">
    <property type="entry name" value="FAD-binding/transporter-associated domain-like"/>
    <property type="match status" value="1"/>
</dbReference>
<dbReference type="Pfam" id="PF03450">
    <property type="entry name" value="CO_deh_flav_C"/>
    <property type="match status" value="1"/>
</dbReference>
<sequence length="283" mass="29739">MIPSAFAYERAESVDHAIRLLQTAGSDAKLIAGGHSLLPVMKLRLATPQTIVDLGRIEELKKIVVGVDEVVIGALATYARVIRDPQVLEKIPLLAEASRAVGDIQVRNRGTIGGSIAHADPAADVPAVAIALDARIHVATPDGPASFTMDEFVIGPLTTSLPENSLVTSIAFAVPPAGARTAYEKFSHPASGYAVAGVAAVLRVTEGLIDYARVAITGAGDLAYRAHAVERALLGRPATDETVRAAAAFAAQDGEMAEDLFASATYRAHLCQVYAQRALRRCL</sequence>
<organism evidence="5 6">
    <name type="scientific">Ferroacidibacillus organovorans</name>
    <dbReference type="NCBI Taxonomy" id="1765683"/>
    <lineage>
        <taxon>Bacteria</taxon>
        <taxon>Bacillati</taxon>
        <taxon>Bacillota</taxon>
        <taxon>Bacilli</taxon>
        <taxon>Bacillales</taxon>
        <taxon>Alicyclobacillaceae</taxon>
        <taxon>Ferroacidibacillus</taxon>
    </lineage>
</organism>
<accession>A0A101XNR1</accession>
<comment type="caution">
    <text evidence="5">The sequence shown here is derived from an EMBL/GenBank/DDBJ whole genome shotgun (WGS) entry which is preliminary data.</text>
</comment>
<dbReference type="Proteomes" id="UP000053557">
    <property type="component" value="Unassembled WGS sequence"/>
</dbReference>
<dbReference type="InterPro" id="IPR016169">
    <property type="entry name" value="FAD-bd_PCMH_sub2"/>
</dbReference>
<gene>
    <name evidence="5" type="ORF">ATW55_10040</name>
</gene>
<dbReference type="InterPro" id="IPR016166">
    <property type="entry name" value="FAD-bd_PCMH"/>
</dbReference>
<protein>
    <submittedName>
        <fullName evidence="5">Carbon monoxide dehydrogenase</fullName>
    </submittedName>
</protein>
<dbReference type="Gene3D" id="3.30.390.50">
    <property type="entry name" value="CO dehydrogenase flavoprotein, C-terminal domain"/>
    <property type="match status" value="1"/>
</dbReference>
<evidence type="ECO:0000256" key="1">
    <source>
        <dbReference type="ARBA" id="ARBA00022630"/>
    </source>
</evidence>
<evidence type="ECO:0000256" key="2">
    <source>
        <dbReference type="ARBA" id="ARBA00022827"/>
    </source>
</evidence>
<evidence type="ECO:0000313" key="5">
    <source>
        <dbReference type="EMBL" id="KUO94752.1"/>
    </source>
</evidence>
<keyword evidence="1" id="KW-0285">Flavoprotein</keyword>
<dbReference type="SMART" id="SM01092">
    <property type="entry name" value="CO_deh_flav_C"/>
    <property type="match status" value="1"/>
</dbReference>